<evidence type="ECO:0000256" key="1">
    <source>
        <dbReference type="SAM" id="MobiDB-lite"/>
    </source>
</evidence>
<protein>
    <submittedName>
        <fullName evidence="2">Uncharacterized protein</fullName>
    </submittedName>
</protein>
<dbReference type="EMBL" id="KV417485">
    <property type="protein sequence ID" value="KZP32491.1"/>
    <property type="molecule type" value="Genomic_DNA"/>
</dbReference>
<evidence type="ECO:0000313" key="3">
    <source>
        <dbReference type="Proteomes" id="UP000076532"/>
    </source>
</evidence>
<evidence type="ECO:0000313" key="2">
    <source>
        <dbReference type="EMBL" id="KZP32491.1"/>
    </source>
</evidence>
<accession>A0A166V9K9</accession>
<keyword evidence="3" id="KW-1185">Reference proteome</keyword>
<dbReference type="AlphaFoldDB" id="A0A166V9K9"/>
<feature type="region of interest" description="Disordered" evidence="1">
    <location>
        <begin position="99"/>
        <end position="142"/>
    </location>
</feature>
<name>A0A166V9K9_9AGAM</name>
<reference evidence="2 3" key="1">
    <citation type="journal article" date="2016" name="Mol. Biol. Evol.">
        <title>Comparative Genomics of Early-Diverging Mushroom-Forming Fungi Provides Insights into the Origins of Lignocellulose Decay Capabilities.</title>
        <authorList>
            <person name="Nagy L.G."/>
            <person name="Riley R."/>
            <person name="Tritt A."/>
            <person name="Adam C."/>
            <person name="Daum C."/>
            <person name="Floudas D."/>
            <person name="Sun H."/>
            <person name="Yadav J.S."/>
            <person name="Pangilinan J."/>
            <person name="Larsson K.H."/>
            <person name="Matsuura K."/>
            <person name="Barry K."/>
            <person name="Labutti K."/>
            <person name="Kuo R."/>
            <person name="Ohm R.A."/>
            <person name="Bhattacharya S.S."/>
            <person name="Shirouzu T."/>
            <person name="Yoshinaga Y."/>
            <person name="Martin F.M."/>
            <person name="Grigoriev I.V."/>
            <person name="Hibbett D.S."/>
        </authorList>
    </citation>
    <scope>NUCLEOTIDE SEQUENCE [LARGE SCALE GENOMIC DNA]</scope>
    <source>
        <strain evidence="2 3">CBS 109695</strain>
    </source>
</reference>
<organism evidence="2 3">
    <name type="scientific">Athelia psychrophila</name>
    <dbReference type="NCBI Taxonomy" id="1759441"/>
    <lineage>
        <taxon>Eukaryota</taxon>
        <taxon>Fungi</taxon>
        <taxon>Dikarya</taxon>
        <taxon>Basidiomycota</taxon>
        <taxon>Agaricomycotina</taxon>
        <taxon>Agaricomycetes</taxon>
        <taxon>Agaricomycetidae</taxon>
        <taxon>Atheliales</taxon>
        <taxon>Atheliaceae</taxon>
        <taxon>Athelia</taxon>
    </lineage>
</organism>
<feature type="compositionally biased region" description="Low complexity" evidence="1">
    <location>
        <begin position="121"/>
        <end position="142"/>
    </location>
</feature>
<gene>
    <name evidence="2" type="ORF">FIBSPDRAFT_882363</name>
</gene>
<proteinExistence type="predicted"/>
<sequence length="386" mass="43199">MTRPNISKHIQGQSSLTFRTMKSPAGIQTSERVRLRHRPFIHLAMHSFPSAETVVWDHEHNEWGLSYTLLQYSDARCMEGKIQLMVKQVTTSYVQAEGGKIQPNNASSDVDDSDTSRLSRTPEYQPQITTPTTTRQGNTNETSGMTTCWKLKEQNGGSSALKPSPRTIHQASGWLRRDSGEKYVTNDVHGLDFNVTVTGGWGGGGKGMGQKGRGGGRKWQVWRPEAQRRLVHCRSTALYPHVRQRTLDVVVGMAEKTKFPTFPPTHRSRWRHPLPDDGDLSHCEPGFVVCIEDNREPGCRLHLPNVLLGERGVRRDESFEEKSWDVGRWWENGGRIVVNVGGSDVACHVGAIPRCINVNILEGPWGRVGKDVIKLELGIGGRKEII</sequence>
<dbReference type="Proteomes" id="UP000076532">
    <property type="component" value="Unassembled WGS sequence"/>
</dbReference>